<sequence length="205" mass="23797">MEKRPNDHEVVMLTGNADKTFVPVFHGRGTHYGGKQKWFKDKFYQDKGCGTVAAANIAWYMSKYVPGCEALYSKADISLENFIEHMNEILAFIKPSLIGVPTVHNLGHGMVLYAQSKGVNLKANYKSWKTDSSEFIKSGLRVDSPVAMLQYYRKVGYNWHWQTITKYYKDNKTHEEYIETSNWGRQYSYNLKPFKGNKFVYFTLK</sequence>
<proteinExistence type="predicted"/>
<dbReference type="Proteomes" id="UP000724672">
    <property type="component" value="Unassembled WGS sequence"/>
</dbReference>
<keyword evidence="2" id="KW-1185">Reference proteome</keyword>
<evidence type="ECO:0000313" key="2">
    <source>
        <dbReference type="Proteomes" id="UP000724672"/>
    </source>
</evidence>
<dbReference type="AlphaFoldDB" id="A0A942UYS6"/>
<dbReference type="RefSeq" id="WP_203366723.1">
    <property type="nucleotide sequence ID" value="NZ_WSFT01000037.1"/>
</dbReference>
<evidence type="ECO:0000313" key="1">
    <source>
        <dbReference type="EMBL" id="MBS4538801.1"/>
    </source>
</evidence>
<comment type="caution">
    <text evidence="1">The sequence shown here is derived from an EMBL/GenBank/DDBJ whole genome shotgun (WGS) entry which is preliminary data.</text>
</comment>
<organism evidence="1 2">
    <name type="scientific">Anaeromonas frigoriresistens</name>
    <dbReference type="NCBI Taxonomy" id="2683708"/>
    <lineage>
        <taxon>Bacteria</taxon>
        <taxon>Bacillati</taxon>
        <taxon>Bacillota</taxon>
        <taxon>Tissierellia</taxon>
        <taxon>Tissierellales</taxon>
        <taxon>Thermohalobacteraceae</taxon>
        <taxon>Anaeromonas</taxon>
    </lineage>
</organism>
<accession>A0A942UYS6</accession>
<dbReference type="EMBL" id="WSFT01000037">
    <property type="protein sequence ID" value="MBS4538801.1"/>
    <property type="molecule type" value="Genomic_DNA"/>
</dbReference>
<gene>
    <name evidence="1" type="ORF">GOQ27_10015</name>
</gene>
<reference evidence="1" key="1">
    <citation type="submission" date="2019-12" db="EMBL/GenBank/DDBJ databases">
        <title>Clostridiaceae gen. nov. sp. nov., isolated from sediment in Xinjiang, China.</title>
        <authorList>
            <person name="Zhang R."/>
        </authorList>
    </citation>
    <scope>NUCLEOTIDE SEQUENCE</scope>
    <source>
        <strain evidence="1">D2Q-11</strain>
    </source>
</reference>
<protein>
    <submittedName>
        <fullName evidence="1">Uncharacterized protein</fullName>
    </submittedName>
</protein>
<name>A0A942UYS6_9FIRM</name>